<reference evidence="1 2" key="1">
    <citation type="submission" date="2022-05" db="EMBL/GenBank/DDBJ databases">
        <authorList>
            <person name="Friedrich I."/>
            <person name="Poehlein A."/>
            <person name="Schneider D."/>
            <person name="Hertel R."/>
            <person name="Daniel R."/>
        </authorList>
    </citation>
    <scope>NUCLEOTIDE SEQUENCE [LARGE SCALE GENOMIC DNA]</scope>
</reference>
<name>A0A9E7MQL3_9CAUD</name>
<protein>
    <submittedName>
        <fullName evidence="1">Uncharacterized protein</fullName>
    </submittedName>
</protein>
<organism evidence="1 2">
    <name type="scientific">Brevundimonas phage vB_BpoS-Domovoi</name>
    <dbReference type="NCBI Taxonomy" id="2948598"/>
    <lineage>
        <taxon>Viruses</taxon>
        <taxon>Duplodnaviria</taxon>
        <taxon>Heunggongvirae</taxon>
        <taxon>Uroviricota</taxon>
        <taxon>Caudoviricetes</taxon>
        <taxon>Jeanschmidtviridae</taxon>
        <taxon>Marchewkavirus</taxon>
        <taxon>Marchewkavirus domovoi</taxon>
    </lineage>
</organism>
<dbReference type="Proteomes" id="UP001057221">
    <property type="component" value="Segment"/>
</dbReference>
<proteinExistence type="predicted"/>
<evidence type="ECO:0000313" key="2">
    <source>
        <dbReference type="Proteomes" id="UP001057221"/>
    </source>
</evidence>
<evidence type="ECO:0000313" key="1">
    <source>
        <dbReference type="EMBL" id="USN14533.1"/>
    </source>
</evidence>
<gene>
    <name evidence="1" type="ORF">DOMOVOI_00580</name>
</gene>
<keyword evidence="2" id="KW-1185">Reference proteome</keyword>
<accession>A0A9E7MQL3</accession>
<dbReference type="EMBL" id="ON529855">
    <property type="protein sequence ID" value="USN14533.1"/>
    <property type="molecule type" value="Genomic_DNA"/>
</dbReference>
<sequence>MGEVIPHRVWHHKPSGRTASIFGAVPWVSAAQESEWERVTVGWTVRHPDGTTGVGRFAFETKDEAQAWVDKNPNYPGNQQD</sequence>